<evidence type="ECO:0000256" key="6">
    <source>
        <dbReference type="SAM" id="MobiDB-lite"/>
    </source>
</evidence>
<dbReference type="GO" id="GO:0051301">
    <property type="term" value="P:cell division"/>
    <property type="evidence" value="ECO:0007669"/>
    <property type="project" value="UniProtKB-KW"/>
</dbReference>
<dbReference type="GO" id="GO:0005680">
    <property type="term" value="C:anaphase-promoting complex"/>
    <property type="evidence" value="ECO:0007669"/>
    <property type="project" value="InterPro"/>
</dbReference>
<keyword evidence="11" id="KW-1185">Reference proteome</keyword>
<evidence type="ECO:0000259" key="9">
    <source>
        <dbReference type="Pfam" id="PF21282"/>
    </source>
</evidence>
<evidence type="ECO:0000256" key="3">
    <source>
        <dbReference type="ARBA" id="ARBA00022737"/>
    </source>
</evidence>
<feature type="region of interest" description="Disordered" evidence="6">
    <location>
        <begin position="2280"/>
        <end position="2303"/>
    </location>
</feature>
<dbReference type="Pfam" id="PF12859">
    <property type="entry name" value="ANAPC1"/>
    <property type="match status" value="1"/>
</dbReference>
<feature type="compositionally biased region" description="Acidic residues" evidence="6">
    <location>
        <begin position="2293"/>
        <end position="2303"/>
    </location>
</feature>
<dbReference type="Gene3D" id="1.25.10.10">
    <property type="entry name" value="Leucine-rich Repeat Variant"/>
    <property type="match status" value="1"/>
</dbReference>
<dbReference type="Pfam" id="PF18122">
    <property type="entry name" value="APC1_C"/>
    <property type="match status" value="1"/>
</dbReference>
<organism evidence="10 11">
    <name type="scientific">Austropuccinia psidii MF-1</name>
    <dbReference type="NCBI Taxonomy" id="1389203"/>
    <lineage>
        <taxon>Eukaryota</taxon>
        <taxon>Fungi</taxon>
        <taxon>Dikarya</taxon>
        <taxon>Basidiomycota</taxon>
        <taxon>Pucciniomycotina</taxon>
        <taxon>Pucciniomycetes</taxon>
        <taxon>Pucciniales</taxon>
        <taxon>Sphaerophragmiaceae</taxon>
        <taxon>Austropuccinia</taxon>
    </lineage>
</organism>
<dbReference type="InterPro" id="IPR049255">
    <property type="entry name" value="Apc1_N"/>
</dbReference>
<dbReference type="InterPro" id="IPR024990">
    <property type="entry name" value="Apc1"/>
</dbReference>
<dbReference type="InterPro" id="IPR011989">
    <property type="entry name" value="ARM-like"/>
</dbReference>
<evidence type="ECO:0000256" key="2">
    <source>
        <dbReference type="ARBA" id="ARBA00022618"/>
    </source>
</evidence>
<keyword evidence="3" id="KW-0677">Repeat</keyword>
<dbReference type="GO" id="GO:0070979">
    <property type="term" value="P:protein K11-linked ubiquitination"/>
    <property type="evidence" value="ECO:0007669"/>
    <property type="project" value="TreeGrafter"/>
</dbReference>
<comment type="caution">
    <text evidence="10">The sequence shown here is derived from an EMBL/GenBank/DDBJ whole genome shotgun (WGS) entry which is preliminary data.</text>
</comment>
<keyword evidence="4" id="KW-0498">Mitosis</keyword>
<feature type="domain" description="Anaphase-promoting complex subunit 1 C-terminal" evidence="8">
    <location>
        <begin position="2078"/>
        <end position="2278"/>
    </location>
</feature>
<keyword evidence="5" id="KW-0131">Cell cycle</keyword>
<evidence type="ECO:0000313" key="11">
    <source>
        <dbReference type="Proteomes" id="UP000765509"/>
    </source>
</evidence>
<sequence>MTASVHPSKSLDPKIDQNHPSVSPGLLYFSQLHSHSSSKSNNQININSSQFQSYPNIDDQFTVRPPPNPFSCLDSLRSLEKNLTQSNSFDDLNQLPSDWSTGLNRSIINHPIDHLPSQSKTFSYPVFEDEQLTWKGSCLIWSKGTSIYRKFDFSASNQNSSLKSSRQHVIQALFTYFDSPHSNPSSTSQSSLNLDHSQTLPSNSNPFYRSPEPWSDNQSSNRLAHQIKSWTSSPKKPIRGLCVLLSEVFKIYLETGEEYTLAVPFPIQKIWPVERGIILMKKSTSVRPRAFIPINQNSPSNQSNQIKSKSKSKKSFLGDSRWPSMTQTNSTSDLLMFNSMVTENETRLWSSLAGFDLDDRQVPDHDQFKDEDQDTDKDLSAQLARYWAERKQIESSFLWSLSDPCTHYLQPVLTTEKILLPPHPTLNQHHHQNLSNDFSQHSNSIDSSQSFSKAVVPLIPLVTPPRAPGSLLASGTLVYVADPIINPFHPICITASTEGFTIFICGRLPPNTSDLTSALISSSQIPPTSCIPEEQPPLALNNLPRSPTPPSQPALPQEPQLRRSPRKLATSQRSMSSFEPMKTAREAKTDTNIISPTHSKSNHPPTRIVSLRHPSLARNYNLHHPSVSSTTSISLKKRGGVNNSTASNSNPVGGRRMSIVSNSSNTSFNFGPSPCPTATINGSGLRKSSTRKSLAEQQLEMMSGSLNSRIGTTQSEKLAGTIGLVDRELGNGFDEWFDGILDSEPSDRRVDGQLADEALDPEFVIQTLKTVEVPGRLNAEELPMIHATLYDSRGFTAHLAVCIPSKSHVYIFRLTRTIDSISLHLIGKPLDGTAIGPVLCSRPNVYDLFKFSNSTGLVEILSADSNCVHRVPHPDPIRTHERSVKPAVGSHVEFVFPCSTAQRHQGACLLNVRSDLQMWPMDPLISKVLQVLSEEIGNAQVCHLFQRLINDPALDSSGQSLEITLQEAILGEEILKPKPQDHSFEPDLIYTDMVEELEELRSDPAMSGFLSIRELETTNRSSNFRRPPLKPPGSPRKRKQQNLTRTSLLSAEVKKKIMIGLTKLYADMRCSMSHSAEQFKLGKILVKLSIGLGWIDWTDKLKRLMNLALRFPMNSIMMSAAKLDEPLLPDLYDHLSRISLSANSPFTTIFEPSPNLSIDHQFVQTTPYLGFYGHQNSCLKSQQICQLYRLLFDPKSGPLEAARNVLIQIDRFDWNNLDLDDLWFGIAIPLKEALRYCQFRAPNDLSIKSYQLMGRPDLCILSNEKAFDNLNQMKTLSKKISNPFHITSSLPPSISQLCLMSIPVEKPMLPNKEFEFNNLNIDHHHSSNLSIAARFSDDMRIIEVAKILNYTQEAKVRIHESMLEMTNSDLAKQYSIFFSGLIKKILSKPFGGGCFWYKSDKNLAVNVPMIKLDIRILPSGTLIQPDTNKVEPLGWPRFHAGVAAGLSLSIEPDEFDSSQISLGRPDELDDRHAGYLLGLGLNKHLRSINRVQIFRYLETKHEMTSIAILLGLSAAFIGTGDQRVSSIIAAHVPAMHPTESIQLQVSPLTQAAGFVSFGILHMATANRRLSDGMLREMSRTWRILTDASDGCRESYTLCAGLGYGLVMLGKGTESDTPAHKDLMRTFKSLIHGDGAHPLPGLNPPTTTIDVSVTSPAATLALALLYLKTGKSEAAMLCEIPQTTARLEYIRPDLLMIRTLAKGLIMWQDVETDISWMESFVPKIILLSIKHAEEEKKKLKADWEMIYWSVISGAAFAMALKHAGSASGAVHSILIKLHDRLLKAVSKPVLNVQAKVRRHCLRTCHNVITLGLAIVMTGTGELELLKRLRVAHASTMESTGYSGHLVTHLALGLLFLGGGRYTLNTSNQAIACLVCALYPIFPSRTDDNVHHLQALRHLWALAIHPRCLVARDVDRKGELIFLPVRLRIQEVQARANSQAGNQECTQIQSAPLDKAKSNQLKTKLMTAPTLIPEIDLIESIKVESPRYWPFVLDLATNSRHREYFSKSLTLWVKRKVGHLSYSQDPKGTKSIASRGRGAEEVTACEIDDFGPRSREIRRAMKARYVEEKIKEEKNENLYELIKGFDLDEQSIGLVKYLCCLTQPIKTEGEDVDNKNTKNNLDLPAFATTVLLQCLIEDKLEFFSTYLIIFFCSSSKSTNSNFHRSPFSIDSDRFWQIANLTNFYHDQINEGFIGLNNNSNQDHSSLLSSSMSLIDKNLIFKIQDENFKRINQWSKSSKGNRLIKEYFKNNEEIWLSSHLMEGIEEDERFLVEWLECHKVPSPRTRNTSFPNQNENVEEQQDEDEEAQDEKIKLKFQWLIKKFEDKLNLEILIKLIKMLSPS</sequence>
<evidence type="ECO:0000256" key="4">
    <source>
        <dbReference type="ARBA" id="ARBA00022776"/>
    </source>
</evidence>
<feature type="compositionally biased region" description="Polar residues" evidence="6">
    <location>
        <begin position="659"/>
        <end position="682"/>
    </location>
</feature>
<evidence type="ECO:0000256" key="1">
    <source>
        <dbReference type="ARBA" id="ARBA00010547"/>
    </source>
</evidence>
<feature type="domain" description="Anaphase-promoting complex subunit 1 N-terminal" evidence="7">
    <location>
        <begin position="128"/>
        <end position="352"/>
    </location>
</feature>
<keyword evidence="2" id="KW-0132">Cell division</keyword>
<name>A0A9Q3BQ39_9BASI</name>
<dbReference type="EMBL" id="AVOT02001981">
    <property type="protein sequence ID" value="MBW0468810.1"/>
    <property type="molecule type" value="Genomic_DNA"/>
</dbReference>
<feature type="region of interest" description="Disordered" evidence="6">
    <location>
        <begin position="620"/>
        <end position="691"/>
    </location>
</feature>
<dbReference type="Pfam" id="PF21282">
    <property type="entry name" value="APC1_3rd"/>
    <property type="match status" value="1"/>
</dbReference>
<dbReference type="GO" id="GO:0007091">
    <property type="term" value="P:metaphase/anaphase transition of mitotic cell cycle"/>
    <property type="evidence" value="ECO:0007669"/>
    <property type="project" value="TreeGrafter"/>
</dbReference>
<dbReference type="Proteomes" id="UP000765509">
    <property type="component" value="Unassembled WGS sequence"/>
</dbReference>
<feature type="compositionally biased region" description="Polar residues" evidence="6">
    <location>
        <begin position="590"/>
        <end position="604"/>
    </location>
</feature>
<evidence type="ECO:0008006" key="12">
    <source>
        <dbReference type="Google" id="ProtNLM"/>
    </source>
</evidence>
<proteinExistence type="inferred from homology"/>
<evidence type="ECO:0000313" key="10">
    <source>
        <dbReference type="EMBL" id="MBW0468810.1"/>
    </source>
</evidence>
<accession>A0A9Q3BQ39</accession>
<evidence type="ECO:0000259" key="7">
    <source>
        <dbReference type="Pfam" id="PF12859"/>
    </source>
</evidence>
<evidence type="ECO:0000259" key="8">
    <source>
        <dbReference type="Pfam" id="PF18122"/>
    </source>
</evidence>
<dbReference type="GO" id="GO:0031145">
    <property type="term" value="P:anaphase-promoting complex-dependent catabolic process"/>
    <property type="evidence" value="ECO:0007669"/>
    <property type="project" value="TreeGrafter"/>
</dbReference>
<protein>
    <recommendedName>
        <fullName evidence="12">Anaphase-promoting complex subunit 1</fullName>
    </recommendedName>
</protein>
<dbReference type="OrthoDB" id="26401at2759"/>
<dbReference type="PANTHER" id="PTHR12827:SF3">
    <property type="entry name" value="ANAPHASE-PROMOTING COMPLEX SUBUNIT 1"/>
    <property type="match status" value="1"/>
</dbReference>
<feature type="region of interest" description="Disordered" evidence="6">
    <location>
        <begin position="1020"/>
        <end position="1045"/>
    </location>
</feature>
<comment type="similarity">
    <text evidence="1">Belongs to the APC1 family.</text>
</comment>
<feature type="domain" description="Anaphase-promoting complex subunit 1 beta-sandwich" evidence="9">
    <location>
        <begin position="1961"/>
        <end position="2013"/>
    </location>
</feature>
<feature type="compositionally biased region" description="Polar residues" evidence="6">
    <location>
        <begin position="641"/>
        <end position="651"/>
    </location>
</feature>
<feature type="compositionally biased region" description="Low complexity" evidence="6">
    <location>
        <begin position="292"/>
        <end position="307"/>
    </location>
</feature>
<feature type="region of interest" description="Disordered" evidence="6">
    <location>
        <begin position="523"/>
        <end position="608"/>
    </location>
</feature>
<dbReference type="InterPro" id="IPR048971">
    <property type="entry name" value="Apc1_3rd"/>
</dbReference>
<dbReference type="InterPro" id="IPR041221">
    <property type="entry name" value="APC1_C"/>
</dbReference>
<gene>
    <name evidence="10" type="ORF">O181_008525</name>
</gene>
<dbReference type="PANTHER" id="PTHR12827">
    <property type="entry name" value="MEIOTIC CHECKPOINT REGULATOR TSG24 FAMILY MEMBER"/>
    <property type="match status" value="1"/>
</dbReference>
<dbReference type="GO" id="GO:0060090">
    <property type="term" value="F:molecular adaptor activity"/>
    <property type="evidence" value="ECO:0007669"/>
    <property type="project" value="TreeGrafter"/>
</dbReference>
<reference evidence="10" key="1">
    <citation type="submission" date="2021-03" db="EMBL/GenBank/DDBJ databases">
        <title>Draft genome sequence of rust myrtle Austropuccinia psidii MF-1, a brazilian biotype.</title>
        <authorList>
            <person name="Quecine M.C."/>
            <person name="Pachon D.M.R."/>
            <person name="Bonatelli M.L."/>
            <person name="Correr F.H."/>
            <person name="Franceschini L.M."/>
            <person name="Leite T.F."/>
            <person name="Margarido G.R.A."/>
            <person name="Almeida C.A."/>
            <person name="Ferrarezi J.A."/>
            <person name="Labate C.A."/>
        </authorList>
    </citation>
    <scope>NUCLEOTIDE SEQUENCE</scope>
    <source>
        <strain evidence="10">MF-1</strain>
    </source>
</reference>
<evidence type="ECO:0000256" key="5">
    <source>
        <dbReference type="ARBA" id="ARBA00023306"/>
    </source>
</evidence>
<feature type="region of interest" description="Disordered" evidence="6">
    <location>
        <begin position="291"/>
        <end position="324"/>
    </location>
</feature>